<name>A0A1V1H8V6_ORYGL</name>
<proteinExistence type="predicted"/>
<dbReference type="SUPFAM" id="SSF90257">
    <property type="entry name" value="Myosin rod fragments"/>
    <property type="match status" value="1"/>
</dbReference>
<organism evidence="2">
    <name type="scientific">Oryza glaberrima</name>
    <name type="common">African rice</name>
    <dbReference type="NCBI Taxonomy" id="4538"/>
    <lineage>
        <taxon>Eukaryota</taxon>
        <taxon>Viridiplantae</taxon>
        <taxon>Streptophyta</taxon>
        <taxon>Embryophyta</taxon>
        <taxon>Tracheophyta</taxon>
        <taxon>Spermatophyta</taxon>
        <taxon>Magnoliopsida</taxon>
        <taxon>Liliopsida</taxon>
        <taxon>Poales</taxon>
        <taxon>Poaceae</taxon>
        <taxon>BOP clade</taxon>
        <taxon>Oryzoideae</taxon>
        <taxon>Oryzeae</taxon>
        <taxon>Oryzinae</taxon>
        <taxon>Oryza</taxon>
    </lineage>
</organism>
<evidence type="ECO:0000313" key="2">
    <source>
        <dbReference type="EMBL" id="BAX24774.1"/>
    </source>
</evidence>
<evidence type="ECO:0000256" key="1">
    <source>
        <dbReference type="SAM" id="Coils"/>
    </source>
</evidence>
<reference evidence="2" key="1">
    <citation type="submission" date="2009-05" db="EMBL/GenBank/DDBJ databases">
        <title>Oryza sativa Japonica Group genomic DNA, chromosome 6, BAC clone:KMK0024M20, cultivar:Khau Mac Kho.</title>
        <authorList>
            <person name="Matsumoto T."/>
            <person name="Wu J."/>
            <person name="Kanamori H."/>
        </authorList>
    </citation>
    <scope>NUCLEOTIDE SEQUENCE</scope>
    <source>
        <strain evidence="2">IRGC 104038</strain>
    </source>
</reference>
<keyword evidence="1" id="KW-0175">Coiled coil</keyword>
<dbReference type="Gene3D" id="1.10.287.1490">
    <property type="match status" value="1"/>
</dbReference>
<dbReference type="AlphaFoldDB" id="A0A1V1H8V6"/>
<feature type="coiled-coil region" evidence="1">
    <location>
        <begin position="16"/>
        <end position="113"/>
    </location>
</feature>
<protein>
    <submittedName>
        <fullName evidence="2">Cell wall protein-like</fullName>
    </submittedName>
</protein>
<gene>
    <name evidence="2" type="primary">Ogla0005M11.35</name>
</gene>
<dbReference type="EMBL" id="AP011458">
    <property type="protein sequence ID" value="BAX24774.1"/>
    <property type="molecule type" value="Genomic_DNA"/>
</dbReference>
<accession>A0A1V1H8V6</accession>
<sequence>MVTRLSRWAEAADDFYEEALLEIDDQQRHLGELETEVTDLTVQQLQLEEEHQAWGSEIDSLKAQLQVHGDQFQQLSDQYNDRRGMMDTLEEQLRESQEHVSQLEEQLRAATVSTTGTSTSTAVGRDRYFFLTPPYPQRSTLC</sequence>